<dbReference type="InterPro" id="IPR046357">
    <property type="entry name" value="PPIase_dom_sf"/>
</dbReference>
<proteinExistence type="predicted"/>
<accession>A0A518D258</accession>
<feature type="domain" description="PpiC" evidence="2">
    <location>
        <begin position="71"/>
        <end position="177"/>
    </location>
</feature>
<dbReference type="AlphaFoldDB" id="A0A518D258"/>
<feature type="domain" description="PpiC" evidence="2">
    <location>
        <begin position="177"/>
        <end position="272"/>
    </location>
</feature>
<evidence type="ECO:0000259" key="2">
    <source>
        <dbReference type="PROSITE" id="PS50198"/>
    </source>
</evidence>
<protein>
    <submittedName>
        <fullName evidence="3">Chaperone SurA</fullName>
        <ecNumber evidence="3">5.2.1.8</ecNumber>
    </submittedName>
</protein>
<feature type="domain" description="PpiC" evidence="2">
    <location>
        <begin position="293"/>
        <end position="392"/>
    </location>
</feature>
<dbReference type="GO" id="GO:0003755">
    <property type="term" value="F:peptidyl-prolyl cis-trans isomerase activity"/>
    <property type="evidence" value="ECO:0007669"/>
    <property type="project" value="UniProtKB-KW"/>
</dbReference>
<dbReference type="SUPFAM" id="SSF54534">
    <property type="entry name" value="FKBP-like"/>
    <property type="match status" value="3"/>
</dbReference>
<name>A0A518D258_9BACT</name>
<evidence type="ECO:0000313" key="4">
    <source>
        <dbReference type="Proteomes" id="UP000319342"/>
    </source>
</evidence>
<keyword evidence="1 3" id="KW-0413">Isomerase</keyword>
<dbReference type="EMBL" id="CP036290">
    <property type="protein sequence ID" value="QDU85562.1"/>
    <property type="molecule type" value="Genomic_DNA"/>
</dbReference>
<keyword evidence="1" id="KW-0697">Rotamase</keyword>
<reference evidence="3 4" key="1">
    <citation type="submission" date="2019-02" db="EMBL/GenBank/DDBJ databases">
        <title>Deep-cultivation of Planctomycetes and their phenomic and genomic characterization uncovers novel biology.</title>
        <authorList>
            <person name="Wiegand S."/>
            <person name="Jogler M."/>
            <person name="Boedeker C."/>
            <person name="Pinto D."/>
            <person name="Vollmers J."/>
            <person name="Rivas-Marin E."/>
            <person name="Kohn T."/>
            <person name="Peeters S.H."/>
            <person name="Heuer A."/>
            <person name="Rast P."/>
            <person name="Oberbeckmann S."/>
            <person name="Bunk B."/>
            <person name="Jeske O."/>
            <person name="Meyerdierks A."/>
            <person name="Storesund J.E."/>
            <person name="Kallscheuer N."/>
            <person name="Luecker S."/>
            <person name="Lage O.M."/>
            <person name="Pohl T."/>
            <person name="Merkel B.J."/>
            <person name="Hornburger P."/>
            <person name="Mueller R.-W."/>
            <person name="Bruemmer F."/>
            <person name="Labrenz M."/>
            <person name="Spormann A.M."/>
            <person name="Op den Camp H."/>
            <person name="Overmann J."/>
            <person name="Amann R."/>
            <person name="Jetten M.S.M."/>
            <person name="Mascher T."/>
            <person name="Medema M.H."/>
            <person name="Devos D.P."/>
            <person name="Kaster A.-K."/>
            <person name="Ovreas L."/>
            <person name="Rohde M."/>
            <person name="Galperin M.Y."/>
            <person name="Jogler C."/>
        </authorList>
    </citation>
    <scope>NUCLEOTIDE SEQUENCE [LARGE SCALE GENOMIC DNA]</scope>
    <source>
        <strain evidence="3 4">Pla163</strain>
    </source>
</reference>
<evidence type="ECO:0000256" key="1">
    <source>
        <dbReference type="PROSITE-ProRule" id="PRU00278"/>
    </source>
</evidence>
<dbReference type="Gene3D" id="3.10.50.40">
    <property type="match status" value="3"/>
</dbReference>
<dbReference type="OrthoDB" id="14196at2"/>
<dbReference type="InterPro" id="IPR050245">
    <property type="entry name" value="PrsA_foldase"/>
</dbReference>
<dbReference type="EC" id="5.2.1.8" evidence="3"/>
<dbReference type="PROSITE" id="PS50198">
    <property type="entry name" value="PPIC_PPIASE_2"/>
    <property type="match status" value="3"/>
</dbReference>
<dbReference type="Proteomes" id="UP000319342">
    <property type="component" value="Chromosome"/>
</dbReference>
<dbReference type="Pfam" id="PF00639">
    <property type="entry name" value="Rotamase"/>
    <property type="match status" value="2"/>
</dbReference>
<sequence length="392" mass="42225">MHHVPLMLHRFGLRLVLLFTVVGACLAPSFGGPRADQQDAPSTGAEVATDAPDRIRNSLFASPLYFGESPPEVRAVRHVQLVHVDALGAARNVDRTLEEALELARSLRRALLDGADFSAVARRYSSAPDAPLGGVLGSFPPGVLQEDLDAFLFSADLGQISEPIATPTGIHVLQRIERLAGCRVLLVAGSTDESRVRAESLRAVIADGADFAEVAAAESEDPVSAARGGALAVFERGPADRLVKAAVFELEVGEVSAPIDTPYGWYLVQRVPVDDIPKELAENNWYEFRGLALLHSEHTLPLPLPDRTSTEAAELASELGERLAAGADLGDLAVELDDDPSGGRERRGYIGWVHRRQPSLPPFMHEAFRLEPGGLLGPQATNVGWVFVERLR</sequence>
<gene>
    <name evidence="3" type="primary">surA_1</name>
    <name evidence="3" type="ORF">Pla163_26940</name>
</gene>
<keyword evidence="4" id="KW-1185">Reference proteome</keyword>
<organism evidence="3 4">
    <name type="scientific">Rohdeia mirabilis</name>
    <dbReference type="NCBI Taxonomy" id="2528008"/>
    <lineage>
        <taxon>Bacteria</taxon>
        <taxon>Pseudomonadati</taxon>
        <taxon>Planctomycetota</taxon>
        <taxon>Planctomycetia</taxon>
        <taxon>Planctomycetia incertae sedis</taxon>
        <taxon>Rohdeia</taxon>
    </lineage>
</organism>
<dbReference type="Pfam" id="PF13616">
    <property type="entry name" value="Rotamase_3"/>
    <property type="match status" value="1"/>
</dbReference>
<dbReference type="PANTHER" id="PTHR47245:SF2">
    <property type="entry name" value="PEPTIDYL-PROLYL CIS-TRANS ISOMERASE HP_0175-RELATED"/>
    <property type="match status" value="1"/>
</dbReference>
<evidence type="ECO:0000313" key="3">
    <source>
        <dbReference type="EMBL" id="QDU85562.1"/>
    </source>
</evidence>
<dbReference type="InterPro" id="IPR000297">
    <property type="entry name" value="PPIase_PpiC"/>
</dbReference>
<dbReference type="PANTHER" id="PTHR47245">
    <property type="entry name" value="PEPTIDYLPROLYL ISOMERASE"/>
    <property type="match status" value="1"/>
</dbReference>